<accession>A0AAE1WSH0</accession>
<sequence length="403" mass="45403">MEGDPEDLYKLSYDKLPEFAHESLGRLVSAEDYFTVPASYLEDENLRCLRKFAVSFIEKQSKSENFDALIPYVAMTYFDRFMALGEIPPVVRTQFANVNLCLISCLTLAWKLRTKTFVLAEFLNEKGLNRFSAKEVLQMEFYICRRLDWRMRALTPFSFVEYIIPVLPLRRESPSLRRPVRQLIVKSLFGHRLCAASAALTVASHMFPSTCGLIALTILTPEYIFPQVEKVLECRDKLELLFEGLPTPEAGNASSNIEDKQPADTQSNIEEARIHRAGKEPAGSAIQPEPEESNELANADDDKLMNFELGWIEAEAAAERKAAAQAADNAGYIAHLRQKLSGCGRRVMQSCNILMNNASCNKSLNTNLAAVNWTPAGYTWFTLLIKLNTKELMQIAVQEIARA</sequence>
<evidence type="ECO:0000313" key="6">
    <source>
        <dbReference type="Proteomes" id="UP001289374"/>
    </source>
</evidence>
<dbReference type="SUPFAM" id="SSF47954">
    <property type="entry name" value="Cyclin-like"/>
    <property type="match status" value="1"/>
</dbReference>
<evidence type="ECO:0000256" key="1">
    <source>
        <dbReference type="ARBA" id="ARBA00022618"/>
    </source>
</evidence>
<dbReference type="InterPro" id="IPR006671">
    <property type="entry name" value="Cyclin_N"/>
</dbReference>
<keyword evidence="2" id="KW-0131">Cell cycle</keyword>
<dbReference type="Proteomes" id="UP001289374">
    <property type="component" value="Unassembled WGS sequence"/>
</dbReference>
<feature type="domain" description="Cyclin N-terminal" evidence="4">
    <location>
        <begin position="47"/>
        <end position="152"/>
    </location>
</feature>
<dbReference type="PANTHER" id="PTHR10177">
    <property type="entry name" value="CYCLINS"/>
    <property type="match status" value="1"/>
</dbReference>
<keyword evidence="6" id="KW-1185">Reference proteome</keyword>
<evidence type="ECO:0000256" key="3">
    <source>
        <dbReference type="SAM" id="MobiDB-lite"/>
    </source>
</evidence>
<feature type="region of interest" description="Disordered" evidence="3">
    <location>
        <begin position="277"/>
        <end position="296"/>
    </location>
</feature>
<name>A0AAE1WSH0_9LAMI</name>
<proteinExistence type="predicted"/>
<evidence type="ECO:0000256" key="2">
    <source>
        <dbReference type="ARBA" id="ARBA00023306"/>
    </source>
</evidence>
<comment type="caution">
    <text evidence="5">The sequence shown here is derived from an EMBL/GenBank/DDBJ whole genome shotgun (WGS) entry which is preliminary data.</text>
</comment>
<dbReference type="AlphaFoldDB" id="A0AAE1WSH0"/>
<protein>
    <submittedName>
        <fullName evidence="5">Cyclin-D2-1</fullName>
    </submittedName>
</protein>
<reference evidence="5" key="1">
    <citation type="submission" date="2020-06" db="EMBL/GenBank/DDBJ databases">
        <authorList>
            <person name="Li T."/>
            <person name="Hu X."/>
            <person name="Zhang T."/>
            <person name="Song X."/>
            <person name="Zhang H."/>
            <person name="Dai N."/>
            <person name="Sheng W."/>
            <person name="Hou X."/>
            <person name="Wei L."/>
        </authorList>
    </citation>
    <scope>NUCLEOTIDE SEQUENCE</scope>
    <source>
        <strain evidence="5">K16</strain>
        <tissue evidence="5">Leaf</tissue>
    </source>
</reference>
<evidence type="ECO:0000313" key="5">
    <source>
        <dbReference type="EMBL" id="KAK4398428.1"/>
    </source>
</evidence>
<dbReference type="InterPro" id="IPR039361">
    <property type="entry name" value="Cyclin"/>
</dbReference>
<evidence type="ECO:0000259" key="4">
    <source>
        <dbReference type="Pfam" id="PF00134"/>
    </source>
</evidence>
<dbReference type="EMBL" id="JACGWL010000007">
    <property type="protein sequence ID" value="KAK4398428.1"/>
    <property type="molecule type" value="Genomic_DNA"/>
</dbReference>
<dbReference type="Gene3D" id="1.10.472.10">
    <property type="entry name" value="Cyclin-like"/>
    <property type="match status" value="2"/>
</dbReference>
<gene>
    <name evidence="5" type="ORF">Sango_1318300</name>
</gene>
<dbReference type="Pfam" id="PF00134">
    <property type="entry name" value="Cyclin_N"/>
    <property type="match status" value="1"/>
</dbReference>
<dbReference type="InterPro" id="IPR036915">
    <property type="entry name" value="Cyclin-like_sf"/>
</dbReference>
<organism evidence="5 6">
    <name type="scientific">Sesamum angolense</name>
    <dbReference type="NCBI Taxonomy" id="2727404"/>
    <lineage>
        <taxon>Eukaryota</taxon>
        <taxon>Viridiplantae</taxon>
        <taxon>Streptophyta</taxon>
        <taxon>Embryophyta</taxon>
        <taxon>Tracheophyta</taxon>
        <taxon>Spermatophyta</taxon>
        <taxon>Magnoliopsida</taxon>
        <taxon>eudicotyledons</taxon>
        <taxon>Gunneridae</taxon>
        <taxon>Pentapetalae</taxon>
        <taxon>asterids</taxon>
        <taxon>lamiids</taxon>
        <taxon>Lamiales</taxon>
        <taxon>Pedaliaceae</taxon>
        <taxon>Sesamum</taxon>
    </lineage>
</organism>
<dbReference type="GO" id="GO:0051301">
    <property type="term" value="P:cell division"/>
    <property type="evidence" value="ECO:0007669"/>
    <property type="project" value="UniProtKB-KW"/>
</dbReference>
<keyword evidence="1" id="KW-0132">Cell division</keyword>
<reference evidence="5" key="2">
    <citation type="journal article" date="2024" name="Plant">
        <title>Genomic evolution and insights into agronomic trait innovations of Sesamum species.</title>
        <authorList>
            <person name="Miao H."/>
            <person name="Wang L."/>
            <person name="Qu L."/>
            <person name="Liu H."/>
            <person name="Sun Y."/>
            <person name="Le M."/>
            <person name="Wang Q."/>
            <person name="Wei S."/>
            <person name="Zheng Y."/>
            <person name="Lin W."/>
            <person name="Duan Y."/>
            <person name="Cao H."/>
            <person name="Xiong S."/>
            <person name="Wang X."/>
            <person name="Wei L."/>
            <person name="Li C."/>
            <person name="Ma Q."/>
            <person name="Ju M."/>
            <person name="Zhao R."/>
            <person name="Li G."/>
            <person name="Mu C."/>
            <person name="Tian Q."/>
            <person name="Mei H."/>
            <person name="Zhang T."/>
            <person name="Gao T."/>
            <person name="Zhang H."/>
        </authorList>
    </citation>
    <scope>NUCLEOTIDE SEQUENCE</scope>
    <source>
        <strain evidence="5">K16</strain>
    </source>
</reference>